<reference evidence="1 2" key="1">
    <citation type="journal article" date="2012" name="J. Bacteriol.">
        <title>Genome Sequence of n-Alkane-Degrading Hydrocarboniphaga effusa Strain AP103T (ATCC BAA-332T).</title>
        <authorList>
            <person name="Chang H.K."/>
            <person name="Zylstra G.J."/>
            <person name="Chae J.C."/>
        </authorList>
    </citation>
    <scope>NUCLEOTIDE SEQUENCE [LARGE SCALE GENOMIC DNA]</scope>
    <source>
        <strain evidence="1 2">AP103</strain>
    </source>
</reference>
<evidence type="ECO:0000313" key="2">
    <source>
        <dbReference type="Proteomes" id="UP000003704"/>
    </source>
</evidence>
<dbReference type="AlphaFoldDB" id="I7ZBP5"/>
<organism evidence="1 2">
    <name type="scientific">Hydrocarboniphaga effusa AP103</name>
    <dbReference type="NCBI Taxonomy" id="1172194"/>
    <lineage>
        <taxon>Bacteria</taxon>
        <taxon>Pseudomonadati</taxon>
        <taxon>Pseudomonadota</taxon>
        <taxon>Gammaproteobacteria</taxon>
        <taxon>Nevskiales</taxon>
        <taxon>Nevskiaceae</taxon>
        <taxon>Hydrocarboniphaga</taxon>
    </lineage>
</organism>
<dbReference type="Proteomes" id="UP000003704">
    <property type="component" value="Unassembled WGS sequence"/>
</dbReference>
<dbReference type="SUPFAM" id="SSF53756">
    <property type="entry name" value="UDP-Glycosyltransferase/glycogen phosphorylase"/>
    <property type="match status" value="1"/>
</dbReference>
<comment type="caution">
    <text evidence="1">The sequence shown here is derived from an EMBL/GenBank/DDBJ whole genome shotgun (WGS) entry which is preliminary data.</text>
</comment>
<sequence length="75" mass="8478">MTEVIDDGVNGYIFKKDSPESLSIALLKALFSEKRVSTELIDSAYRKMIDVYSWNRIGQSLYTDYLKVLPPGSSL</sequence>
<gene>
    <name evidence="1" type="ORF">WQQ_26440</name>
</gene>
<accession>I7ZBP5</accession>
<dbReference type="EMBL" id="AKGD01000002">
    <property type="protein sequence ID" value="EIT69062.1"/>
    <property type="molecule type" value="Genomic_DNA"/>
</dbReference>
<protein>
    <submittedName>
        <fullName evidence="1">Uncharacterized protein</fullName>
    </submittedName>
</protein>
<keyword evidence="2" id="KW-1185">Reference proteome</keyword>
<proteinExistence type="predicted"/>
<name>I7ZBP5_9GAMM</name>
<dbReference type="Gene3D" id="3.40.50.2000">
    <property type="entry name" value="Glycogen Phosphorylase B"/>
    <property type="match status" value="1"/>
</dbReference>
<evidence type="ECO:0000313" key="1">
    <source>
        <dbReference type="EMBL" id="EIT69062.1"/>
    </source>
</evidence>
<dbReference type="STRING" id="1172194.WQQ_26440"/>